<dbReference type="EMBL" id="FRAC01000008">
    <property type="protein sequence ID" value="SHJ96952.1"/>
    <property type="molecule type" value="Genomic_DNA"/>
</dbReference>
<evidence type="ECO:0000313" key="5">
    <source>
        <dbReference type="Proteomes" id="UP000184386"/>
    </source>
</evidence>
<dbReference type="STRING" id="1121322.SAMN02745136_01368"/>
<evidence type="ECO:0000256" key="2">
    <source>
        <dbReference type="ARBA" id="ARBA00023295"/>
    </source>
</evidence>
<dbReference type="AlphaFoldDB" id="A0A1M6NN11"/>
<dbReference type="GO" id="GO:0004565">
    <property type="term" value="F:beta-galactosidase activity"/>
    <property type="evidence" value="ECO:0007669"/>
    <property type="project" value="InterPro"/>
</dbReference>
<dbReference type="GO" id="GO:0005975">
    <property type="term" value="P:carbohydrate metabolic process"/>
    <property type="evidence" value="ECO:0007669"/>
    <property type="project" value="InterPro"/>
</dbReference>
<dbReference type="GO" id="GO:0009341">
    <property type="term" value="C:beta-galactosidase complex"/>
    <property type="evidence" value="ECO:0007669"/>
    <property type="project" value="InterPro"/>
</dbReference>
<evidence type="ECO:0000313" key="4">
    <source>
        <dbReference type="EMBL" id="SHJ96952.1"/>
    </source>
</evidence>
<dbReference type="Pfam" id="PF02449">
    <property type="entry name" value="Glyco_hydro_42"/>
    <property type="match status" value="1"/>
</dbReference>
<reference evidence="4 5" key="1">
    <citation type="submission" date="2016-11" db="EMBL/GenBank/DDBJ databases">
        <authorList>
            <person name="Jaros S."/>
            <person name="Januszkiewicz K."/>
            <person name="Wedrychowicz H."/>
        </authorList>
    </citation>
    <scope>NUCLEOTIDE SEQUENCE [LARGE SCALE GENOMIC DNA]</scope>
    <source>
        <strain evidence="4 5">DSM 15929</strain>
    </source>
</reference>
<organism evidence="4 5">
    <name type="scientific">Anaerocolumna jejuensis DSM 15929</name>
    <dbReference type="NCBI Taxonomy" id="1121322"/>
    <lineage>
        <taxon>Bacteria</taxon>
        <taxon>Bacillati</taxon>
        <taxon>Bacillota</taxon>
        <taxon>Clostridia</taxon>
        <taxon>Lachnospirales</taxon>
        <taxon>Lachnospiraceae</taxon>
        <taxon>Anaerocolumna</taxon>
    </lineage>
</organism>
<dbReference type="Proteomes" id="UP000184386">
    <property type="component" value="Unassembled WGS sequence"/>
</dbReference>
<dbReference type="InterPro" id="IPR013529">
    <property type="entry name" value="Glyco_hydro_42_N"/>
</dbReference>
<protein>
    <submittedName>
        <fullName evidence="4">Beta-galactosidase</fullName>
    </submittedName>
</protein>
<evidence type="ECO:0000259" key="3">
    <source>
        <dbReference type="Pfam" id="PF02449"/>
    </source>
</evidence>
<keyword evidence="5" id="KW-1185">Reference proteome</keyword>
<proteinExistence type="predicted"/>
<dbReference type="SUPFAM" id="SSF51445">
    <property type="entry name" value="(Trans)glycosidases"/>
    <property type="match status" value="1"/>
</dbReference>
<dbReference type="Gene3D" id="3.20.20.80">
    <property type="entry name" value="Glycosidases"/>
    <property type="match status" value="1"/>
</dbReference>
<gene>
    <name evidence="4" type="ORF">SAMN02745136_01368</name>
</gene>
<evidence type="ECO:0000256" key="1">
    <source>
        <dbReference type="ARBA" id="ARBA00022801"/>
    </source>
</evidence>
<dbReference type="InterPro" id="IPR017853">
    <property type="entry name" value="GH"/>
</dbReference>
<keyword evidence="1" id="KW-0378">Hydrolase</keyword>
<feature type="domain" description="Glycoside hydrolase family 42 N-terminal" evidence="3">
    <location>
        <begin position="411"/>
        <end position="534"/>
    </location>
</feature>
<sequence>MKVNFENSVTRNAAFISLGTDNCTIVLGAGGGGLTLPQIKGSGKRYLAGDIEVLEEHSAAMMFRCYLPGAEKERIFMRFGLLPGFKTRICLDLDLLDNSTIFTNRTPGTLKLVIHGKRTDINSVDRFELGMEETFHDVKVRLENFFLTDERPEEYPLPQRKLVDEFGQWKEKEWPGKIHSMEELKTRLKGYEKKAEYPFPEWNRWGGDAGRKLKEGTGYFSTFKSEDGRWHLVDPDGCDYFSLGPCGTNPGDHCRIDSFEQVCDWLPDVNDPEFKDLYMTGTMRRAAYMPPDTYKMLSFTALNLKRVYGESWKEKWEEISHNILMGNGINSQGNFPGLCVNNGRSKLPYVRELPGFPTTSTLIFRDFPDVLSLEYHEKSEKYAEYLSQWKEDVWLIGYFLRNEPEFNFVEGLAIADEVLHNPEQTYCRLGLIRYLKETYGSIEVLNKAWASAFESFDDFRKPIDCCSADYPKSQQDIRNFSKYLIREYIKIPSLACRAADKNHLNLGLRWSKAYNADMMAGWEYFDVFSINCYDFDPSRDMNFVMKAGVDLPILLGEYHCGALDRGLPATGLKGVKNQEERGVMWRHFVEKAAAHPYGVGAHWFQYNDQFCLGRYDGENYQIGMVDICMQPYKELMDAAYETSKILYKVKNGEAEPYSRLPESIPMIGY</sequence>
<keyword evidence="2" id="KW-0326">Glycosidase</keyword>
<name>A0A1M6NN11_9FIRM</name>
<dbReference type="RefSeq" id="WP_170866602.1">
    <property type="nucleotide sequence ID" value="NZ_FRAC01000008.1"/>
</dbReference>
<accession>A0A1M6NN11</accession>